<dbReference type="GeneTree" id="ENSGT00940000159005"/>
<protein>
    <recommendedName>
        <fullName evidence="3">Ig-like domain-containing protein</fullName>
    </recommendedName>
</protein>
<dbReference type="InterPro" id="IPR036179">
    <property type="entry name" value="Ig-like_dom_sf"/>
</dbReference>
<evidence type="ECO:0000313" key="5">
    <source>
        <dbReference type="Proteomes" id="UP000005207"/>
    </source>
</evidence>
<name>A0A669EEM1_ORENI</name>
<dbReference type="InterPro" id="IPR047012">
    <property type="entry name" value="ICAM_VCAM"/>
</dbReference>
<dbReference type="PANTHER" id="PTHR13771:SF9">
    <property type="entry name" value="INTERCELLULAR ADHESION MOLECULE 5"/>
    <property type="match status" value="1"/>
</dbReference>
<organism evidence="4 5">
    <name type="scientific">Oreochromis niloticus</name>
    <name type="common">Nile tilapia</name>
    <name type="synonym">Tilapia nilotica</name>
    <dbReference type="NCBI Taxonomy" id="8128"/>
    <lineage>
        <taxon>Eukaryota</taxon>
        <taxon>Metazoa</taxon>
        <taxon>Chordata</taxon>
        <taxon>Craniata</taxon>
        <taxon>Vertebrata</taxon>
        <taxon>Euteleostomi</taxon>
        <taxon>Actinopterygii</taxon>
        <taxon>Neopterygii</taxon>
        <taxon>Teleostei</taxon>
        <taxon>Neoteleostei</taxon>
        <taxon>Acanthomorphata</taxon>
        <taxon>Ovalentaria</taxon>
        <taxon>Cichlomorphae</taxon>
        <taxon>Cichliformes</taxon>
        <taxon>Cichlidae</taxon>
        <taxon>African cichlids</taxon>
        <taxon>Pseudocrenilabrinae</taxon>
        <taxon>Oreochromini</taxon>
        <taxon>Oreochromis</taxon>
    </lineage>
</organism>
<keyword evidence="1" id="KW-1133">Transmembrane helix</keyword>
<dbReference type="Ensembl" id="ENSONIT00000064110.1">
    <property type="protein sequence ID" value="ENSONIP00000071228.1"/>
    <property type="gene ID" value="ENSONIG00000042008.1"/>
</dbReference>
<dbReference type="InterPro" id="IPR013783">
    <property type="entry name" value="Ig-like_fold"/>
</dbReference>
<dbReference type="GO" id="GO:0007155">
    <property type="term" value="P:cell adhesion"/>
    <property type="evidence" value="ECO:0007669"/>
    <property type="project" value="InterPro"/>
</dbReference>
<dbReference type="SMART" id="SM00409">
    <property type="entry name" value="IG"/>
    <property type="match status" value="3"/>
</dbReference>
<keyword evidence="2" id="KW-0732">Signal</keyword>
<keyword evidence="1" id="KW-0472">Membrane</keyword>
<dbReference type="InterPro" id="IPR003599">
    <property type="entry name" value="Ig_sub"/>
</dbReference>
<dbReference type="InterPro" id="IPR003598">
    <property type="entry name" value="Ig_sub2"/>
</dbReference>
<evidence type="ECO:0000256" key="1">
    <source>
        <dbReference type="SAM" id="Phobius"/>
    </source>
</evidence>
<reference evidence="4" key="3">
    <citation type="submission" date="2025-09" db="UniProtKB">
        <authorList>
            <consortium name="Ensembl"/>
        </authorList>
    </citation>
    <scope>IDENTIFICATION</scope>
</reference>
<feature type="domain" description="Ig-like" evidence="3">
    <location>
        <begin position="321"/>
        <end position="419"/>
    </location>
</feature>
<proteinExistence type="predicted"/>
<accession>A0A669EEM1</accession>
<dbReference type="GO" id="GO:0005178">
    <property type="term" value="F:integrin binding"/>
    <property type="evidence" value="ECO:0007669"/>
    <property type="project" value="InterPro"/>
</dbReference>
<feature type="domain" description="Ig-like" evidence="3">
    <location>
        <begin position="117"/>
        <end position="215"/>
    </location>
</feature>
<gene>
    <name evidence="4" type="primary">LOC109202538</name>
</gene>
<feature type="signal peptide" evidence="2">
    <location>
        <begin position="1"/>
        <end position="23"/>
    </location>
</feature>
<dbReference type="Pfam" id="PF13927">
    <property type="entry name" value="Ig_3"/>
    <property type="match status" value="1"/>
</dbReference>
<dbReference type="InterPro" id="IPR007110">
    <property type="entry name" value="Ig-like_dom"/>
</dbReference>
<keyword evidence="5" id="KW-1185">Reference proteome</keyword>
<dbReference type="Proteomes" id="UP000005207">
    <property type="component" value="Linkage group LG6"/>
</dbReference>
<evidence type="ECO:0000256" key="2">
    <source>
        <dbReference type="SAM" id="SignalP"/>
    </source>
</evidence>
<dbReference type="InParanoid" id="A0A669EEM1"/>
<dbReference type="Gene3D" id="2.60.40.10">
    <property type="entry name" value="Immunoglobulins"/>
    <property type="match status" value="5"/>
</dbReference>
<reference evidence="5" key="1">
    <citation type="submission" date="2012-01" db="EMBL/GenBank/DDBJ databases">
        <title>The Genome Sequence of Oreochromis niloticus (Nile Tilapia).</title>
        <authorList>
            <consortium name="Broad Institute Genome Assembly Team"/>
            <consortium name="Broad Institute Sequencing Platform"/>
            <person name="Di Palma F."/>
            <person name="Johnson J."/>
            <person name="Lander E.S."/>
            <person name="Lindblad-Toh K."/>
        </authorList>
    </citation>
    <scope>NUCLEOTIDE SEQUENCE [LARGE SCALE GENOMIC DNA]</scope>
</reference>
<keyword evidence="1" id="KW-0812">Transmembrane</keyword>
<dbReference type="AlphaFoldDB" id="A0A669EEM1"/>
<dbReference type="PROSITE" id="PS50835">
    <property type="entry name" value="IG_LIKE"/>
    <property type="match status" value="3"/>
</dbReference>
<sequence length="573" mass="63101">MFCCCIFLAVSLLHSLCHFHVSGYDPSCTEFPVFTPSALVVKYGDPANVTCVVCQKDCSGDASGLEHAMGKVTQNGTTMFWTVDRLTEWDIFVMCYYNTDAGDHCSSTVNITIYQPPESVSISFVNHTGMMFENQLYTLQCSVQNVAPVQSLTVTFYRGNTALGHLQSNSEQKKPVNETFTLNITPSREDDGAQYWCETKLELGPAGPQRPPVVTSEKLPAIVHWWFTDSSCTEFPVFTPSALIVKYGDPANATCDACQKDCSGDGFGLEHAVGKVTGHGTTMFWTVDRLTKWDTYLICYYNTDAGDQCSSTVNITIYQPPESVSISFVNHTGMMFEEQQYTLQCSVQNVAPVQNLTVTFYRGNTALGHLQSNSEEKKPVNETFTLNTNSSREDDGAQYWCEAKLELGPAGPQRPPVVTSEKLPAIVHYGPELIGPPNPDVITVTEGDTLHLNCSFVGNPSPSYTWTVPVNSSLSDNGGILTIKSIGFEHEGQYICTVSNTVGTVTKEFNIDVQASPLIWIIAGVSAAVLFVIILCVLCCRFYKQNRKGSYNLKDVLRFPKHTALPLQNCENV</sequence>
<feature type="chain" id="PRO_5025646298" description="Ig-like domain-containing protein" evidence="2">
    <location>
        <begin position="24"/>
        <end position="573"/>
    </location>
</feature>
<dbReference type="SMART" id="SM00408">
    <property type="entry name" value="IGc2"/>
    <property type="match status" value="3"/>
</dbReference>
<dbReference type="SUPFAM" id="SSF48726">
    <property type="entry name" value="Immunoglobulin"/>
    <property type="match status" value="3"/>
</dbReference>
<feature type="domain" description="Ig-like" evidence="3">
    <location>
        <begin position="431"/>
        <end position="512"/>
    </location>
</feature>
<dbReference type="PANTHER" id="PTHR13771">
    <property type="entry name" value="INTERCELLULAR ADHESION MOLECULE"/>
    <property type="match status" value="1"/>
</dbReference>
<evidence type="ECO:0000259" key="3">
    <source>
        <dbReference type="PROSITE" id="PS50835"/>
    </source>
</evidence>
<feature type="transmembrane region" description="Helical" evidence="1">
    <location>
        <begin position="518"/>
        <end position="543"/>
    </location>
</feature>
<reference evidence="4" key="2">
    <citation type="submission" date="2025-08" db="UniProtKB">
        <authorList>
            <consortium name="Ensembl"/>
        </authorList>
    </citation>
    <scope>IDENTIFICATION</scope>
</reference>
<evidence type="ECO:0000313" key="4">
    <source>
        <dbReference type="Ensembl" id="ENSONIP00000071228.1"/>
    </source>
</evidence>